<keyword evidence="2" id="KW-1185">Reference proteome</keyword>
<dbReference type="EMBL" id="BSYO01000041">
    <property type="protein sequence ID" value="GMH31842.1"/>
    <property type="molecule type" value="Genomic_DNA"/>
</dbReference>
<reference evidence="1" key="1">
    <citation type="submission" date="2023-05" db="EMBL/GenBank/DDBJ databases">
        <title>Nepenthes gracilis genome sequencing.</title>
        <authorList>
            <person name="Fukushima K."/>
        </authorList>
    </citation>
    <scope>NUCLEOTIDE SEQUENCE</scope>
    <source>
        <strain evidence="1">SING2019-196</strain>
    </source>
</reference>
<sequence length="134" mass="13855">MFPISSPGARSTKEKGIWTNPGLVVATELASPVSDSNSFAALQNSEDDFLPVFLEGNAVEGAPEGVESASGSGIELVENELASQAPSVNSGVSRIEPPKETGCPVHDGCNSDQFLTACAPSDEDLLKAEPKTHA</sequence>
<comment type="caution">
    <text evidence="1">The sequence shown here is derived from an EMBL/GenBank/DDBJ whole genome shotgun (WGS) entry which is preliminary data.</text>
</comment>
<evidence type="ECO:0000313" key="1">
    <source>
        <dbReference type="EMBL" id="GMH31842.1"/>
    </source>
</evidence>
<evidence type="ECO:0000313" key="2">
    <source>
        <dbReference type="Proteomes" id="UP001279734"/>
    </source>
</evidence>
<gene>
    <name evidence="1" type="ORF">Nepgr_033686</name>
</gene>
<proteinExistence type="predicted"/>
<dbReference type="Proteomes" id="UP001279734">
    <property type="component" value="Unassembled WGS sequence"/>
</dbReference>
<protein>
    <submittedName>
        <fullName evidence="1">Uncharacterized protein</fullName>
    </submittedName>
</protein>
<name>A0AAD3Y6T3_NEPGR</name>
<dbReference type="AlphaFoldDB" id="A0AAD3Y6T3"/>
<accession>A0AAD3Y6T3</accession>
<organism evidence="1 2">
    <name type="scientific">Nepenthes gracilis</name>
    <name type="common">Slender pitcher plant</name>
    <dbReference type="NCBI Taxonomy" id="150966"/>
    <lineage>
        <taxon>Eukaryota</taxon>
        <taxon>Viridiplantae</taxon>
        <taxon>Streptophyta</taxon>
        <taxon>Embryophyta</taxon>
        <taxon>Tracheophyta</taxon>
        <taxon>Spermatophyta</taxon>
        <taxon>Magnoliopsida</taxon>
        <taxon>eudicotyledons</taxon>
        <taxon>Gunneridae</taxon>
        <taxon>Pentapetalae</taxon>
        <taxon>Caryophyllales</taxon>
        <taxon>Nepenthaceae</taxon>
        <taxon>Nepenthes</taxon>
    </lineage>
</organism>